<dbReference type="KEGG" id="smon:AWR27_14950"/>
<evidence type="ECO:0000313" key="1">
    <source>
        <dbReference type="EMBL" id="AQG80505.1"/>
    </source>
</evidence>
<sequence length="83" mass="9809">MEATFVLKPDEFSEKILAKIESLFVDRNQPITITVRQDAQPRYNSAEVLRRMREFREKYPPAEISADIDINKLIDEMNWEGNH</sequence>
<dbReference type="STRING" id="1178516.AWR27_14950"/>
<dbReference type="OrthoDB" id="965031at2"/>
<dbReference type="EMBL" id="CP014263">
    <property type="protein sequence ID" value="AQG80505.1"/>
    <property type="molecule type" value="Genomic_DNA"/>
</dbReference>
<reference evidence="1 2" key="1">
    <citation type="submission" date="2016-01" db="EMBL/GenBank/DDBJ databases">
        <authorList>
            <person name="Oliw E.H."/>
        </authorList>
    </citation>
    <scope>NUCLEOTIDE SEQUENCE [LARGE SCALE GENOMIC DNA]</scope>
    <source>
        <strain evidence="1 2">DY10</strain>
    </source>
</reference>
<accession>A0A1P9WYP4</accession>
<evidence type="ECO:0000313" key="2">
    <source>
        <dbReference type="Proteomes" id="UP000187941"/>
    </source>
</evidence>
<organism evidence="1 2">
    <name type="scientific">Spirosoma montaniterrae</name>
    <dbReference type="NCBI Taxonomy" id="1178516"/>
    <lineage>
        <taxon>Bacteria</taxon>
        <taxon>Pseudomonadati</taxon>
        <taxon>Bacteroidota</taxon>
        <taxon>Cytophagia</taxon>
        <taxon>Cytophagales</taxon>
        <taxon>Cytophagaceae</taxon>
        <taxon>Spirosoma</taxon>
    </lineage>
</organism>
<dbReference type="RefSeq" id="WP_077131931.1">
    <property type="nucleotide sequence ID" value="NZ_CP014263.1"/>
</dbReference>
<keyword evidence="2" id="KW-1185">Reference proteome</keyword>
<proteinExistence type="predicted"/>
<protein>
    <submittedName>
        <fullName evidence="1">Uncharacterized protein</fullName>
    </submittedName>
</protein>
<gene>
    <name evidence="1" type="ORF">AWR27_14950</name>
</gene>
<dbReference type="Proteomes" id="UP000187941">
    <property type="component" value="Chromosome"/>
</dbReference>
<name>A0A1P9WYP4_9BACT</name>
<dbReference type="AlphaFoldDB" id="A0A1P9WYP4"/>